<dbReference type="AlphaFoldDB" id="A0A9W9LWT9"/>
<feature type="transmembrane region" description="Helical" evidence="1">
    <location>
        <begin position="30"/>
        <end position="50"/>
    </location>
</feature>
<evidence type="ECO:0000313" key="3">
    <source>
        <dbReference type="Proteomes" id="UP001146351"/>
    </source>
</evidence>
<evidence type="ECO:0008006" key="4">
    <source>
        <dbReference type="Google" id="ProtNLM"/>
    </source>
</evidence>
<name>A0A9W9LWT9_9EURO</name>
<dbReference type="Proteomes" id="UP001146351">
    <property type="component" value="Unassembled WGS sequence"/>
</dbReference>
<dbReference type="EMBL" id="JAPQKO010000002">
    <property type="protein sequence ID" value="KAJ5179647.1"/>
    <property type="molecule type" value="Genomic_DNA"/>
</dbReference>
<reference evidence="2" key="2">
    <citation type="journal article" date="2023" name="IMA Fungus">
        <title>Comparative genomic study of the Penicillium genus elucidates a diverse pangenome and 15 lateral gene transfer events.</title>
        <authorList>
            <person name="Petersen C."/>
            <person name="Sorensen T."/>
            <person name="Nielsen M.R."/>
            <person name="Sondergaard T.E."/>
            <person name="Sorensen J.L."/>
            <person name="Fitzpatrick D.A."/>
            <person name="Frisvad J.C."/>
            <person name="Nielsen K.L."/>
        </authorList>
    </citation>
    <scope>NUCLEOTIDE SEQUENCE</scope>
    <source>
        <strain evidence="2">IBT 21917</strain>
    </source>
</reference>
<evidence type="ECO:0000313" key="2">
    <source>
        <dbReference type="EMBL" id="KAJ5179647.1"/>
    </source>
</evidence>
<comment type="caution">
    <text evidence="2">The sequence shown here is derived from an EMBL/GenBank/DDBJ whole genome shotgun (WGS) entry which is preliminary data.</text>
</comment>
<keyword evidence="1" id="KW-0472">Membrane</keyword>
<gene>
    <name evidence="2" type="ORF">N7492_002857</name>
</gene>
<accession>A0A9W9LWT9</accession>
<feature type="transmembrane region" description="Helical" evidence="1">
    <location>
        <begin position="62"/>
        <end position="81"/>
    </location>
</feature>
<keyword evidence="3" id="KW-1185">Reference proteome</keyword>
<keyword evidence="1" id="KW-1133">Transmembrane helix</keyword>
<proteinExistence type="predicted"/>
<evidence type="ECO:0000256" key="1">
    <source>
        <dbReference type="SAM" id="Phobius"/>
    </source>
</evidence>
<dbReference type="OrthoDB" id="40134at2759"/>
<sequence length="148" mass="15755">MVGVFELNHREVYGIDDATGLSFGPIAREIFGVGFSLFLIFCGASGILYLSIALNAVSSHEACTAVFVEVSAIVVLGLASIRNLVRISFLAWSGLACMLTSILIVTIAVGVQDCPEVAPPRPWVSDYKLVNVPSFIDGIGVISEFIFA</sequence>
<feature type="transmembrane region" description="Helical" evidence="1">
    <location>
        <begin position="87"/>
        <end position="111"/>
    </location>
</feature>
<protein>
    <recommendedName>
        <fullName evidence="4">Amino acid transporter transmembrane domain-containing protein</fullName>
    </recommendedName>
</protein>
<organism evidence="2 3">
    <name type="scientific">Penicillium capsulatum</name>
    <dbReference type="NCBI Taxonomy" id="69766"/>
    <lineage>
        <taxon>Eukaryota</taxon>
        <taxon>Fungi</taxon>
        <taxon>Dikarya</taxon>
        <taxon>Ascomycota</taxon>
        <taxon>Pezizomycotina</taxon>
        <taxon>Eurotiomycetes</taxon>
        <taxon>Eurotiomycetidae</taxon>
        <taxon>Eurotiales</taxon>
        <taxon>Aspergillaceae</taxon>
        <taxon>Penicillium</taxon>
    </lineage>
</organism>
<keyword evidence="1" id="KW-0812">Transmembrane</keyword>
<reference evidence="2" key="1">
    <citation type="submission" date="2022-11" db="EMBL/GenBank/DDBJ databases">
        <authorList>
            <person name="Petersen C."/>
        </authorList>
    </citation>
    <scope>NUCLEOTIDE SEQUENCE</scope>
    <source>
        <strain evidence="2">IBT 21917</strain>
    </source>
</reference>